<name>A0A1M7T6C9_9BRAD</name>
<sequence>MKIAKVVLAGAAAFVAVSSTALAQQTHTGTITQLNRLNNTVAIRQTQNGTVGANTGGAAEEFKVGSGVSLETLHAGDIVNYSVNDNGGAKTITKLDRR</sequence>
<dbReference type="Pfam" id="PF11604">
    <property type="entry name" value="CusF_Ec"/>
    <property type="match status" value="1"/>
</dbReference>
<protein>
    <submittedName>
        <fullName evidence="2">Copper binding protein CusF</fullName>
    </submittedName>
</protein>
<accession>A0A1M7T6C9</accession>
<organism evidence="2 3">
    <name type="scientific">Bradyrhizobium erythrophlei</name>
    <dbReference type="NCBI Taxonomy" id="1437360"/>
    <lineage>
        <taxon>Bacteria</taxon>
        <taxon>Pseudomonadati</taxon>
        <taxon>Pseudomonadota</taxon>
        <taxon>Alphaproteobacteria</taxon>
        <taxon>Hyphomicrobiales</taxon>
        <taxon>Nitrobacteraceae</taxon>
        <taxon>Bradyrhizobium</taxon>
    </lineage>
</organism>
<dbReference type="OrthoDB" id="8265725at2"/>
<dbReference type="EMBL" id="LT670849">
    <property type="protein sequence ID" value="SHN66283.1"/>
    <property type="molecule type" value="Genomic_DNA"/>
</dbReference>
<dbReference type="InterPro" id="IPR021647">
    <property type="entry name" value="CusF_Ec"/>
</dbReference>
<dbReference type="AlphaFoldDB" id="A0A1M7T6C9"/>
<evidence type="ECO:0000256" key="1">
    <source>
        <dbReference type="SAM" id="SignalP"/>
    </source>
</evidence>
<evidence type="ECO:0000313" key="3">
    <source>
        <dbReference type="Proteomes" id="UP000184096"/>
    </source>
</evidence>
<evidence type="ECO:0000313" key="2">
    <source>
        <dbReference type="EMBL" id="SHN66283.1"/>
    </source>
</evidence>
<feature type="chain" id="PRO_5012771344" evidence="1">
    <location>
        <begin position="24"/>
        <end position="98"/>
    </location>
</feature>
<reference evidence="3" key="1">
    <citation type="submission" date="2016-11" db="EMBL/GenBank/DDBJ databases">
        <authorList>
            <person name="Varghese N."/>
            <person name="Submissions S."/>
        </authorList>
    </citation>
    <scope>NUCLEOTIDE SEQUENCE [LARGE SCALE GENOMIC DNA]</scope>
    <source>
        <strain evidence="3">GAS401</strain>
    </source>
</reference>
<gene>
    <name evidence="2" type="ORF">SAMN05444170_0895</name>
</gene>
<keyword evidence="1" id="KW-0732">Signal</keyword>
<dbReference type="Proteomes" id="UP000184096">
    <property type="component" value="Chromosome I"/>
</dbReference>
<keyword evidence="3" id="KW-1185">Reference proteome</keyword>
<proteinExistence type="predicted"/>
<feature type="signal peptide" evidence="1">
    <location>
        <begin position="1"/>
        <end position="23"/>
    </location>
</feature>
<dbReference type="RefSeq" id="WP_072816862.1">
    <property type="nucleotide sequence ID" value="NZ_LT670849.1"/>
</dbReference>